<dbReference type="RefSeq" id="WP_209361954.1">
    <property type="nucleotide sequence ID" value="NZ_JAGISH010000009.1"/>
</dbReference>
<dbReference type="AlphaFoldDB" id="A0A940S1C7"/>
<name>A0A940S1C7_9RHOB</name>
<evidence type="ECO:0000313" key="3">
    <source>
        <dbReference type="Proteomes" id="UP000675940"/>
    </source>
</evidence>
<accession>A0A940S1C7</accession>
<dbReference type="EMBL" id="JAGISH010000009">
    <property type="protein sequence ID" value="MBP0484008.1"/>
    <property type="molecule type" value="Genomic_DNA"/>
</dbReference>
<reference evidence="2" key="1">
    <citation type="submission" date="2021-03" db="EMBL/GenBank/DDBJ databases">
        <title>Sagittula salina sp. nov. strain M10.9X isolated from the marine waste.</title>
        <authorList>
            <person name="Satari L."/>
            <person name="Molina-Menor E."/>
            <person name="Vidal-Verdu A."/>
            <person name="Pascual J."/>
            <person name="Pereto J."/>
            <person name="Porcar M."/>
        </authorList>
    </citation>
    <scope>NUCLEOTIDE SEQUENCE</scope>
    <source>
        <strain evidence="2">M10.9X</strain>
    </source>
</reference>
<feature type="transmembrane region" description="Helical" evidence="1">
    <location>
        <begin position="42"/>
        <end position="63"/>
    </location>
</feature>
<organism evidence="2 3">
    <name type="scientific">Sagittula salina</name>
    <dbReference type="NCBI Taxonomy" id="2820268"/>
    <lineage>
        <taxon>Bacteria</taxon>
        <taxon>Pseudomonadati</taxon>
        <taxon>Pseudomonadota</taxon>
        <taxon>Alphaproteobacteria</taxon>
        <taxon>Rhodobacterales</taxon>
        <taxon>Roseobacteraceae</taxon>
        <taxon>Sagittula</taxon>
    </lineage>
</organism>
<comment type="caution">
    <text evidence="2">The sequence shown here is derived from an EMBL/GenBank/DDBJ whole genome shotgun (WGS) entry which is preliminary data.</text>
</comment>
<keyword evidence="1" id="KW-0812">Transmembrane</keyword>
<keyword evidence="1" id="KW-0472">Membrane</keyword>
<evidence type="ECO:0000256" key="1">
    <source>
        <dbReference type="SAM" id="Phobius"/>
    </source>
</evidence>
<gene>
    <name evidence="2" type="ORF">J5474_16120</name>
</gene>
<evidence type="ECO:0000313" key="2">
    <source>
        <dbReference type="EMBL" id="MBP0484008.1"/>
    </source>
</evidence>
<protein>
    <submittedName>
        <fullName evidence="2">Uncharacterized protein</fullName>
    </submittedName>
</protein>
<keyword evidence="1" id="KW-1133">Transmembrane helix</keyword>
<dbReference type="Proteomes" id="UP000675940">
    <property type="component" value="Unassembled WGS sequence"/>
</dbReference>
<sequence length="68" mass="8106">MPGLTLTDTTDLPEFQRRMTARAPFVRYRGPRRWEEQHPARPFVWALVWIVVPAFWVGAIYWLTDAVY</sequence>
<keyword evidence="3" id="KW-1185">Reference proteome</keyword>
<proteinExistence type="predicted"/>